<dbReference type="SUPFAM" id="SSF47565">
    <property type="entry name" value="Insect pheromone/odorant-binding proteins"/>
    <property type="match status" value="1"/>
</dbReference>
<reference evidence="2" key="1">
    <citation type="journal article" date="2018" name="Comp. Biochem. Physiol. Part D Genomics Proteomics">
        <title>Analysis of the grapevine moth Lobesia botrana antennal transcriptome and expression of odorant-binding and chemosensory proteins.</title>
        <authorList>
            <person name="Rojas V."/>
            <person name="Jimenez H."/>
            <person name="Palma-Millanao R."/>
            <person name="Gonzalez-Gonzalez A."/>
            <person name="Machuca J."/>
            <person name="Godoy R."/>
            <person name="Ceballos R."/>
            <person name="Mutis A."/>
            <person name="Venthur H."/>
        </authorList>
    </citation>
    <scope>NUCLEOTIDE SEQUENCE</scope>
</reference>
<dbReference type="GO" id="GO:0042048">
    <property type="term" value="P:olfactory behavior"/>
    <property type="evidence" value="ECO:0007669"/>
    <property type="project" value="TreeGrafter"/>
</dbReference>
<dbReference type="EMBL" id="MG788236">
    <property type="protein sequence ID" value="AXF48754.1"/>
    <property type="molecule type" value="mRNA"/>
</dbReference>
<dbReference type="GO" id="GO:0005549">
    <property type="term" value="F:odorant binding"/>
    <property type="evidence" value="ECO:0007669"/>
    <property type="project" value="InterPro"/>
</dbReference>
<dbReference type="GO" id="GO:0005576">
    <property type="term" value="C:extracellular region"/>
    <property type="evidence" value="ECO:0007669"/>
    <property type="project" value="TreeGrafter"/>
</dbReference>
<dbReference type="Pfam" id="PF01395">
    <property type="entry name" value="PBP_GOBP"/>
    <property type="match status" value="1"/>
</dbReference>
<protein>
    <submittedName>
        <fullName evidence="2">Odorant-binding protein ABP4</fullName>
    </submittedName>
</protein>
<dbReference type="PANTHER" id="PTHR21364">
    <property type="entry name" value="GENERAL ODORANT-BINDING PROTEIN 19A"/>
    <property type="match status" value="1"/>
</dbReference>
<proteinExistence type="evidence at transcript level"/>
<dbReference type="InterPro" id="IPR036728">
    <property type="entry name" value="PBP_GOBP_sf"/>
</dbReference>
<accession>A0A345BET0</accession>
<name>A0A345BET0_9NEOP</name>
<dbReference type="GO" id="GO:0035275">
    <property type="term" value="F:dibutyl phthalate binding"/>
    <property type="evidence" value="ECO:0007669"/>
    <property type="project" value="TreeGrafter"/>
</dbReference>
<dbReference type="GO" id="GO:0007608">
    <property type="term" value="P:sensory perception of smell"/>
    <property type="evidence" value="ECO:0007669"/>
    <property type="project" value="TreeGrafter"/>
</dbReference>
<dbReference type="Gene3D" id="1.10.238.20">
    <property type="entry name" value="Pheromone/general odorant binding protein domain"/>
    <property type="match status" value="1"/>
</dbReference>
<feature type="transmembrane region" description="Helical" evidence="1">
    <location>
        <begin position="12"/>
        <end position="30"/>
    </location>
</feature>
<dbReference type="InterPro" id="IPR006170">
    <property type="entry name" value="PBP/GOBP"/>
</dbReference>
<organism evidence="2">
    <name type="scientific">Lobesia botrana</name>
    <dbReference type="NCBI Taxonomy" id="209534"/>
    <lineage>
        <taxon>Eukaryota</taxon>
        <taxon>Metazoa</taxon>
        <taxon>Ecdysozoa</taxon>
        <taxon>Arthropoda</taxon>
        <taxon>Hexapoda</taxon>
        <taxon>Insecta</taxon>
        <taxon>Pterygota</taxon>
        <taxon>Neoptera</taxon>
        <taxon>Endopterygota</taxon>
        <taxon>Lepidoptera</taxon>
        <taxon>Glossata</taxon>
        <taxon>Ditrysia</taxon>
        <taxon>Tortricoidea</taxon>
        <taxon>Tortricidae</taxon>
        <taxon>Olethreutinae</taxon>
        <taxon>Olethreutini</taxon>
        <taxon>Lobesia</taxon>
    </lineage>
</organism>
<dbReference type="CDD" id="cd23992">
    <property type="entry name" value="PBP_GOBP"/>
    <property type="match status" value="1"/>
</dbReference>
<sequence length="90" mass="10186">MSVVVNSVPFKMNYLVLVILFIVICTDTAFGMSREQLKKTLTMTKKQCMPKAGVTEDKVGKIEQGVFIEEKNVMCYVACIYKTIQVVKNE</sequence>
<dbReference type="AlphaFoldDB" id="A0A345BET0"/>
<keyword evidence="1" id="KW-0472">Membrane</keyword>
<keyword evidence="1" id="KW-0812">Transmembrane</keyword>
<evidence type="ECO:0000313" key="2">
    <source>
        <dbReference type="EMBL" id="AXF48754.1"/>
    </source>
</evidence>
<evidence type="ECO:0000256" key="1">
    <source>
        <dbReference type="SAM" id="Phobius"/>
    </source>
</evidence>
<dbReference type="PANTHER" id="PTHR21364:SF2">
    <property type="entry name" value="GENERAL ODORANT-BINDING PROTEIN 19A"/>
    <property type="match status" value="1"/>
</dbReference>
<keyword evidence="1" id="KW-1133">Transmembrane helix</keyword>